<reference evidence="1" key="1">
    <citation type="journal article" date="2021" name="Microorganisms">
        <title>The Ever-Expanding Pseudomonas Genus: Description of 43 New Species and Partition of the Pseudomonas putida Group.</title>
        <authorList>
            <person name="Girard L."/>
            <person name="Lood C."/>
            <person name="Hofte M."/>
            <person name="Vandamme P."/>
            <person name="Rokni-Zadeh H."/>
            <person name="van Noort V."/>
            <person name="Lavigne R."/>
            <person name="De Mot R."/>
        </authorList>
    </citation>
    <scope>NUCLEOTIDE SEQUENCE</scope>
    <source>
        <strain evidence="1">COW40</strain>
    </source>
</reference>
<dbReference type="PANTHER" id="PTHR12993:SF30">
    <property type="entry name" value="N-ACETYL-ALPHA-D-GLUCOSAMINYL L-MALATE DEACETYLASE 1"/>
    <property type="match status" value="1"/>
</dbReference>
<evidence type="ECO:0000313" key="1">
    <source>
        <dbReference type="EMBL" id="QXH50796.1"/>
    </source>
</evidence>
<dbReference type="Pfam" id="PF02585">
    <property type="entry name" value="PIG-L"/>
    <property type="match status" value="1"/>
</dbReference>
<keyword evidence="2" id="KW-1185">Reference proteome</keyword>
<gene>
    <name evidence="1" type="ORF">KSS94_23075</name>
</gene>
<dbReference type="EMBL" id="CP077076">
    <property type="protein sequence ID" value="QXH50796.1"/>
    <property type="molecule type" value="Genomic_DNA"/>
</dbReference>
<evidence type="ECO:0000313" key="2">
    <source>
        <dbReference type="Proteomes" id="UP001046350"/>
    </source>
</evidence>
<name>A0ABX8N3A6_9PSED</name>
<proteinExistence type="predicted"/>
<organism evidence="1 2">
    <name type="scientific">Pseudomonas fakonensis</name>
    <dbReference type="NCBI Taxonomy" id="2842355"/>
    <lineage>
        <taxon>Bacteria</taxon>
        <taxon>Pseudomonadati</taxon>
        <taxon>Pseudomonadota</taxon>
        <taxon>Gammaproteobacteria</taxon>
        <taxon>Pseudomonadales</taxon>
        <taxon>Pseudomonadaceae</taxon>
        <taxon>Pseudomonas</taxon>
    </lineage>
</organism>
<dbReference type="InterPro" id="IPR003737">
    <property type="entry name" value="GlcNAc_PI_deacetylase-related"/>
</dbReference>
<dbReference type="PANTHER" id="PTHR12993">
    <property type="entry name" value="N-ACETYLGLUCOSAMINYL-PHOSPHATIDYLINOSITOL DE-N-ACETYLASE-RELATED"/>
    <property type="match status" value="1"/>
</dbReference>
<accession>A0ABX8N3A6</accession>
<protein>
    <submittedName>
        <fullName evidence="1">PIG-L family deacetylase</fullName>
    </submittedName>
</protein>
<dbReference type="Proteomes" id="UP001046350">
    <property type="component" value="Chromosome"/>
</dbReference>
<sequence>MADMLGVRSVLAIGAHPDDLELGCGATLAKLVAAGVRVRALVLSEGFHGAERGLHDRCTETRSALHILGVTDVVQARLPDTSLPKVMSNIIAIIEAQCADFKPDRVYTMFEHDRHQDHRAVYEASIVACRGISQILSYETPSAWPNFMPVVFEPVEDFMALKVSALQCHASQAHRPYMREQQVRCNAQFRGHQVGLGPSEGFVPYKFVL</sequence>